<evidence type="ECO:0000256" key="3">
    <source>
        <dbReference type="ARBA" id="ARBA00023002"/>
    </source>
</evidence>
<keyword evidence="2" id="KW-0521">NADP</keyword>
<dbReference type="InterPro" id="IPR051609">
    <property type="entry name" value="NmrA/Isoflavone_reductase-like"/>
</dbReference>
<evidence type="ECO:0000313" key="6">
    <source>
        <dbReference type="Proteomes" id="UP000014074"/>
    </source>
</evidence>
<dbReference type="PANTHER" id="PTHR47706:SF7">
    <property type="entry name" value="CIPA-LIKE, PUTATIVE (AFU_ORTHOLOGUE AFUA_1G01630)-RELATED"/>
    <property type="match status" value="1"/>
</dbReference>
<name>R8BLX5_PHAM7</name>
<dbReference type="CDD" id="cd05259">
    <property type="entry name" value="PCBER_SDR_a"/>
    <property type="match status" value="1"/>
</dbReference>
<dbReference type="InterPro" id="IPR036291">
    <property type="entry name" value="NAD(P)-bd_dom_sf"/>
</dbReference>
<proteinExistence type="inferred from homology"/>
<keyword evidence="3" id="KW-0560">Oxidoreductase</keyword>
<dbReference type="AlphaFoldDB" id="R8BLX5"/>
<dbReference type="InterPro" id="IPR016040">
    <property type="entry name" value="NAD(P)-bd_dom"/>
</dbReference>
<evidence type="ECO:0000259" key="4">
    <source>
        <dbReference type="Pfam" id="PF13460"/>
    </source>
</evidence>
<protein>
    <submittedName>
        <fullName evidence="5">Putative oxidoreductase-protein</fullName>
    </submittedName>
</protein>
<organism evidence="5 6">
    <name type="scientific">Phaeoacremonium minimum (strain UCR-PA7)</name>
    <name type="common">Esca disease fungus</name>
    <name type="synonym">Togninia minima</name>
    <dbReference type="NCBI Taxonomy" id="1286976"/>
    <lineage>
        <taxon>Eukaryota</taxon>
        <taxon>Fungi</taxon>
        <taxon>Dikarya</taxon>
        <taxon>Ascomycota</taxon>
        <taxon>Pezizomycotina</taxon>
        <taxon>Sordariomycetes</taxon>
        <taxon>Sordariomycetidae</taxon>
        <taxon>Togniniales</taxon>
        <taxon>Togniniaceae</taxon>
        <taxon>Phaeoacremonium</taxon>
    </lineage>
</organism>
<dbReference type="OrthoDB" id="419598at2759"/>
<dbReference type="GeneID" id="19324559"/>
<dbReference type="EMBL" id="KB933097">
    <property type="protein sequence ID" value="EOO00376.1"/>
    <property type="molecule type" value="Genomic_DNA"/>
</dbReference>
<keyword evidence="6" id="KW-1185">Reference proteome</keyword>
<gene>
    <name evidence="5" type="ORF">UCRPA7_4139</name>
</gene>
<reference evidence="6" key="1">
    <citation type="journal article" date="2013" name="Genome Announc.">
        <title>Draft genome sequence of the ascomycete Phaeoacremonium aleophilum strain UCR-PA7, a causal agent of the esca disease complex in grapevines.</title>
        <authorList>
            <person name="Blanco-Ulate B."/>
            <person name="Rolshausen P."/>
            <person name="Cantu D."/>
        </authorList>
    </citation>
    <scope>NUCLEOTIDE SEQUENCE [LARGE SCALE GENOMIC DNA]</scope>
    <source>
        <strain evidence="6">UCR-PA7</strain>
    </source>
</reference>
<dbReference type="RefSeq" id="XP_007914889.1">
    <property type="nucleotide sequence ID" value="XM_007916698.1"/>
</dbReference>
<evidence type="ECO:0000256" key="1">
    <source>
        <dbReference type="ARBA" id="ARBA00005725"/>
    </source>
</evidence>
<dbReference type="PANTHER" id="PTHR47706">
    <property type="entry name" value="NMRA-LIKE FAMILY PROTEIN"/>
    <property type="match status" value="1"/>
</dbReference>
<dbReference type="Proteomes" id="UP000014074">
    <property type="component" value="Unassembled WGS sequence"/>
</dbReference>
<dbReference type="InterPro" id="IPR045312">
    <property type="entry name" value="PCBER-like"/>
</dbReference>
<dbReference type="HOGENOM" id="CLU_044876_1_1_1"/>
<dbReference type="GO" id="GO:0016491">
    <property type="term" value="F:oxidoreductase activity"/>
    <property type="evidence" value="ECO:0007669"/>
    <property type="project" value="UniProtKB-KW"/>
</dbReference>
<evidence type="ECO:0000256" key="2">
    <source>
        <dbReference type="ARBA" id="ARBA00022857"/>
    </source>
</evidence>
<dbReference type="eggNOG" id="ENOG502QTQ8">
    <property type="taxonomic scope" value="Eukaryota"/>
</dbReference>
<comment type="similarity">
    <text evidence="1">Belongs to the NmrA-type oxidoreductase family. Isoflavone reductase subfamily.</text>
</comment>
<dbReference type="KEGG" id="tmn:UCRPA7_4139"/>
<dbReference type="Gene3D" id="3.40.50.720">
    <property type="entry name" value="NAD(P)-binding Rossmann-like Domain"/>
    <property type="match status" value="1"/>
</dbReference>
<dbReference type="SUPFAM" id="SSF51735">
    <property type="entry name" value="NAD(P)-binding Rossmann-fold domains"/>
    <property type="match status" value="1"/>
</dbReference>
<feature type="domain" description="NAD(P)-binding" evidence="4">
    <location>
        <begin position="24"/>
        <end position="110"/>
    </location>
</feature>
<dbReference type="Pfam" id="PF13460">
    <property type="entry name" value="NAD_binding_10"/>
    <property type="match status" value="1"/>
</dbReference>
<accession>R8BLX5</accession>
<sequence>MATKYAKDQAKNFSNHIQRVVITGASGHVGSHMLEQLLKSGMHSVTTLTRVGSKSTFPDGVNVVRVNYDDEASLVSALEGQQFLIITLAFSAPPDTHSKIVRAAAKAGVPYIMPNVYSSDIIANEKLGTETMMGPVLRPLITEIEELGVSAWVVLVTSLWYQFGLTVGPEFLGFDIKNRKVTLYDDGKTAIQTSTWPQCGRAVASLLSLKELPEDDRDTSVTLSRFRNKPVYISSFRVSQREILDSIERVTGTTDGDWDISYEATPDRYQRGLKMMQQGDMRGHAMAMYARIFYPNGGGDYEAKLHNDVIGLENEDLDAATKVAVEMATSGVGRP</sequence>
<evidence type="ECO:0000313" key="5">
    <source>
        <dbReference type="EMBL" id="EOO00376.1"/>
    </source>
</evidence>